<dbReference type="Pfam" id="PF02321">
    <property type="entry name" value="OEP"/>
    <property type="match status" value="2"/>
</dbReference>
<dbReference type="GO" id="GO:0009279">
    <property type="term" value="C:cell outer membrane"/>
    <property type="evidence" value="ECO:0007669"/>
    <property type="project" value="UniProtKB-SubCell"/>
</dbReference>
<keyword evidence="3" id="KW-0813">Transport</keyword>
<keyword evidence="7" id="KW-0998">Cell outer membrane</keyword>
<dbReference type="SUPFAM" id="SSF56954">
    <property type="entry name" value="Outer membrane efflux proteins (OEP)"/>
    <property type="match status" value="1"/>
</dbReference>
<evidence type="ECO:0000313" key="9">
    <source>
        <dbReference type="EMBL" id="MBL3657879.1"/>
    </source>
</evidence>
<sequence>MRIIYCLAAFMILFHTARGQSDDIASGQSITLKQCIDYAMEHQPALRQSLVDQEIAQKDIGIKLSEWMPQISLNANVQKNIKIQTSVINGEAIPLGTNYNSTLGASVNQVIFSNSVLLAGKTASDYRLQAEQNTTDTKINLVVNVSKAYYLVLTSQQQIGVYDQTIERLEKNLKDATSQYNAGVADKIDYKRAQISLNNAIAERKGALESYKVQKAMLKQLMGYPLDSDISLADDVASMENEVTTDTLQSLNYTSRIEYQLLQTQMQLAEANVSYYKQGYIPTLSAFFNYNFMYLNNEFSELYNRDFPNSAVGLTLSLPIFEGTRKIRNIQKSKLQLQRLEIQEEGLQQQINSEYVQALGTYKSNLEQLQASKENYEIAEDVYNTVKLQYREGIKAYLEVIVAESDLRTSQLNYLNALLNVLSSKLDVEKAAGEINIY</sequence>
<reference evidence="9" key="1">
    <citation type="submission" date="2021-01" db="EMBL/GenBank/DDBJ databases">
        <title>Fulvivirga kasyanovii gen. nov., sp nov., a novel member of the phylum Bacteroidetes isolated from seawater in a mussel farm.</title>
        <authorList>
            <person name="Zhao L.-H."/>
            <person name="Wang Z.-J."/>
        </authorList>
    </citation>
    <scope>NUCLEOTIDE SEQUENCE</scope>
    <source>
        <strain evidence="9">2943</strain>
    </source>
</reference>
<feature type="coiled-coil region" evidence="8">
    <location>
        <begin position="330"/>
        <end position="379"/>
    </location>
</feature>
<proteinExistence type="inferred from homology"/>
<evidence type="ECO:0000256" key="7">
    <source>
        <dbReference type="ARBA" id="ARBA00023237"/>
    </source>
</evidence>
<dbReference type="Gene3D" id="1.20.1600.10">
    <property type="entry name" value="Outer membrane efflux proteins (OEP)"/>
    <property type="match status" value="1"/>
</dbReference>
<comment type="subcellular location">
    <subcellularLocation>
        <location evidence="1">Cell outer membrane</location>
    </subcellularLocation>
</comment>
<evidence type="ECO:0000256" key="4">
    <source>
        <dbReference type="ARBA" id="ARBA00022452"/>
    </source>
</evidence>
<dbReference type="InterPro" id="IPR051906">
    <property type="entry name" value="TolC-like"/>
</dbReference>
<keyword evidence="10" id="KW-1185">Reference proteome</keyword>
<evidence type="ECO:0000256" key="1">
    <source>
        <dbReference type="ARBA" id="ARBA00004442"/>
    </source>
</evidence>
<evidence type="ECO:0000256" key="3">
    <source>
        <dbReference type="ARBA" id="ARBA00022448"/>
    </source>
</evidence>
<evidence type="ECO:0000313" key="10">
    <source>
        <dbReference type="Proteomes" id="UP000659388"/>
    </source>
</evidence>
<accession>A0A937K0R7</accession>
<dbReference type="GO" id="GO:0015562">
    <property type="term" value="F:efflux transmembrane transporter activity"/>
    <property type="evidence" value="ECO:0007669"/>
    <property type="project" value="InterPro"/>
</dbReference>
<keyword evidence="8" id="KW-0175">Coiled coil</keyword>
<dbReference type="RefSeq" id="WP_202245662.1">
    <property type="nucleotide sequence ID" value="NZ_JAESIY010000009.1"/>
</dbReference>
<evidence type="ECO:0000256" key="5">
    <source>
        <dbReference type="ARBA" id="ARBA00022692"/>
    </source>
</evidence>
<dbReference type="GO" id="GO:1990281">
    <property type="term" value="C:efflux pump complex"/>
    <property type="evidence" value="ECO:0007669"/>
    <property type="project" value="TreeGrafter"/>
</dbReference>
<dbReference type="InterPro" id="IPR003423">
    <property type="entry name" value="OMP_efflux"/>
</dbReference>
<comment type="caution">
    <text evidence="9">The sequence shown here is derived from an EMBL/GenBank/DDBJ whole genome shotgun (WGS) entry which is preliminary data.</text>
</comment>
<comment type="similarity">
    <text evidence="2">Belongs to the outer membrane factor (OMF) (TC 1.B.17) family.</text>
</comment>
<keyword evidence="6" id="KW-0472">Membrane</keyword>
<gene>
    <name evidence="9" type="ORF">JL102_17140</name>
</gene>
<name>A0A937K0R7_9BACT</name>
<dbReference type="PANTHER" id="PTHR30026">
    <property type="entry name" value="OUTER MEMBRANE PROTEIN TOLC"/>
    <property type="match status" value="1"/>
</dbReference>
<protein>
    <submittedName>
        <fullName evidence="9">TolC family protein</fullName>
    </submittedName>
</protein>
<evidence type="ECO:0000256" key="2">
    <source>
        <dbReference type="ARBA" id="ARBA00007613"/>
    </source>
</evidence>
<dbReference type="GO" id="GO:0015288">
    <property type="term" value="F:porin activity"/>
    <property type="evidence" value="ECO:0007669"/>
    <property type="project" value="TreeGrafter"/>
</dbReference>
<keyword evidence="4" id="KW-1134">Transmembrane beta strand</keyword>
<dbReference type="AlphaFoldDB" id="A0A937K0R7"/>
<feature type="coiled-coil region" evidence="8">
    <location>
        <begin position="159"/>
        <end position="186"/>
    </location>
</feature>
<dbReference type="PANTHER" id="PTHR30026:SF20">
    <property type="entry name" value="OUTER MEMBRANE PROTEIN TOLC"/>
    <property type="match status" value="1"/>
</dbReference>
<evidence type="ECO:0000256" key="8">
    <source>
        <dbReference type="SAM" id="Coils"/>
    </source>
</evidence>
<evidence type="ECO:0000256" key="6">
    <source>
        <dbReference type="ARBA" id="ARBA00023136"/>
    </source>
</evidence>
<dbReference type="Proteomes" id="UP000659388">
    <property type="component" value="Unassembled WGS sequence"/>
</dbReference>
<keyword evidence="5" id="KW-0812">Transmembrane</keyword>
<organism evidence="9 10">
    <name type="scientific">Fulvivirga sediminis</name>
    <dbReference type="NCBI Taxonomy" id="2803949"/>
    <lineage>
        <taxon>Bacteria</taxon>
        <taxon>Pseudomonadati</taxon>
        <taxon>Bacteroidota</taxon>
        <taxon>Cytophagia</taxon>
        <taxon>Cytophagales</taxon>
        <taxon>Fulvivirgaceae</taxon>
        <taxon>Fulvivirga</taxon>
    </lineage>
</organism>
<dbReference type="EMBL" id="JAESIY010000009">
    <property type="protein sequence ID" value="MBL3657879.1"/>
    <property type="molecule type" value="Genomic_DNA"/>
</dbReference>